<evidence type="ECO:0000313" key="4">
    <source>
        <dbReference type="WBParaSite" id="L893_g6158.t1"/>
    </source>
</evidence>
<feature type="signal peptide" evidence="1">
    <location>
        <begin position="1"/>
        <end position="29"/>
    </location>
</feature>
<evidence type="ECO:0000259" key="2">
    <source>
        <dbReference type="Pfam" id="PF16470"/>
    </source>
</evidence>
<dbReference type="Pfam" id="PF16470">
    <property type="entry name" value="S8_pro-domain"/>
    <property type="match status" value="1"/>
</dbReference>
<dbReference type="AlphaFoldDB" id="A0A1I8AIQ5"/>
<keyword evidence="1" id="KW-0732">Signal</keyword>
<evidence type="ECO:0000256" key="1">
    <source>
        <dbReference type="SAM" id="SignalP"/>
    </source>
</evidence>
<feature type="chain" id="PRO_5009314738" evidence="1">
    <location>
        <begin position="30"/>
        <end position="154"/>
    </location>
</feature>
<sequence length="154" mass="17746">MDNHLDRIRWSAAAVLLLALLAVWFTSFPQEGVQEGDDSPSAMVYGPFEPFLQEHFDIYGGVKYDKSSEVGDDHHLVIRLKERDDALARKIADEHDMVLKGSPLSFFEEVYYSLKHSQTNLSRQRKQEVIDSLRAHPDVRQLIVSPLKKRVKRI</sequence>
<organism evidence="3 4">
    <name type="scientific">Steinernema glaseri</name>
    <dbReference type="NCBI Taxonomy" id="37863"/>
    <lineage>
        <taxon>Eukaryota</taxon>
        <taxon>Metazoa</taxon>
        <taxon>Ecdysozoa</taxon>
        <taxon>Nematoda</taxon>
        <taxon>Chromadorea</taxon>
        <taxon>Rhabditida</taxon>
        <taxon>Tylenchina</taxon>
        <taxon>Panagrolaimomorpha</taxon>
        <taxon>Strongyloidoidea</taxon>
        <taxon>Steinernematidae</taxon>
        <taxon>Steinernema</taxon>
    </lineage>
</organism>
<protein>
    <submittedName>
        <fullName evidence="4">S8_pro-domain domain-containing protein</fullName>
    </submittedName>
</protein>
<feature type="domain" description="Peptidase S8 pro-domain" evidence="2">
    <location>
        <begin position="77"/>
        <end position="153"/>
    </location>
</feature>
<accession>A0A1I8AIQ5</accession>
<proteinExistence type="predicted"/>
<dbReference type="WBParaSite" id="L893_g6158.t1">
    <property type="protein sequence ID" value="L893_g6158.t1"/>
    <property type="gene ID" value="L893_g6158"/>
</dbReference>
<dbReference type="InterPro" id="IPR032815">
    <property type="entry name" value="S8_pro-domain"/>
</dbReference>
<evidence type="ECO:0000313" key="3">
    <source>
        <dbReference type="Proteomes" id="UP000095287"/>
    </source>
</evidence>
<name>A0A1I8AIQ5_9BILA</name>
<dbReference type="InterPro" id="IPR038466">
    <property type="entry name" value="S8_pro-domain_sf"/>
</dbReference>
<reference evidence="4" key="1">
    <citation type="submission" date="2016-11" db="UniProtKB">
        <authorList>
            <consortium name="WormBaseParasite"/>
        </authorList>
    </citation>
    <scope>IDENTIFICATION</scope>
</reference>
<dbReference type="Proteomes" id="UP000095287">
    <property type="component" value="Unplaced"/>
</dbReference>
<keyword evidence="3" id="KW-1185">Reference proteome</keyword>
<dbReference type="Gene3D" id="3.30.70.850">
    <property type="entry name" value="Peptidase S8, pro-domain"/>
    <property type="match status" value="1"/>
</dbReference>